<proteinExistence type="predicted"/>
<sequence>MLQVPQEVQFKKIKLACLKKFASRLRRDFIGSECSLPIFNSLYLNISGLDKTGRKACQRQTRGMEEMVSRSTEGCVNQQFSKNTGWLSVLWNRVRTIQLLVDCNISTVLVPGLKTGTVV</sequence>
<protein>
    <submittedName>
        <fullName evidence="1">Uncharacterized protein</fullName>
    </submittedName>
</protein>
<dbReference type="AlphaFoldDB" id="A0A016SQZ5"/>
<dbReference type="Proteomes" id="UP000024635">
    <property type="component" value="Unassembled WGS sequence"/>
</dbReference>
<dbReference type="EMBL" id="JARK01001526">
    <property type="protein sequence ID" value="EYB92802.1"/>
    <property type="molecule type" value="Genomic_DNA"/>
</dbReference>
<gene>
    <name evidence="1" type="primary">Acey_s0190.g1272</name>
    <name evidence="1" type="ORF">Y032_0190g1272</name>
</gene>
<name>A0A016SQZ5_9BILA</name>
<evidence type="ECO:0000313" key="2">
    <source>
        <dbReference type="Proteomes" id="UP000024635"/>
    </source>
</evidence>
<reference evidence="2" key="1">
    <citation type="journal article" date="2015" name="Nat. Genet.">
        <title>The genome and transcriptome of the zoonotic hookworm Ancylostoma ceylanicum identify infection-specific gene families.</title>
        <authorList>
            <person name="Schwarz E.M."/>
            <person name="Hu Y."/>
            <person name="Antoshechkin I."/>
            <person name="Miller M.M."/>
            <person name="Sternberg P.W."/>
            <person name="Aroian R.V."/>
        </authorList>
    </citation>
    <scope>NUCLEOTIDE SEQUENCE</scope>
    <source>
        <strain evidence="2">HY135</strain>
    </source>
</reference>
<comment type="caution">
    <text evidence="1">The sequence shown here is derived from an EMBL/GenBank/DDBJ whole genome shotgun (WGS) entry which is preliminary data.</text>
</comment>
<keyword evidence="2" id="KW-1185">Reference proteome</keyword>
<organism evidence="1 2">
    <name type="scientific">Ancylostoma ceylanicum</name>
    <dbReference type="NCBI Taxonomy" id="53326"/>
    <lineage>
        <taxon>Eukaryota</taxon>
        <taxon>Metazoa</taxon>
        <taxon>Ecdysozoa</taxon>
        <taxon>Nematoda</taxon>
        <taxon>Chromadorea</taxon>
        <taxon>Rhabditida</taxon>
        <taxon>Rhabditina</taxon>
        <taxon>Rhabditomorpha</taxon>
        <taxon>Strongyloidea</taxon>
        <taxon>Ancylostomatidae</taxon>
        <taxon>Ancylostomatinae</taxon>
        <taxon>Ancylostoma</taxon>
    </lineage>
</organism>
<accession>A0A016SQZ5</accession>
<evidence type="ECO:0000313" key="1">
    <source>
        <dbReference type="EMBL" id="EYB92802.1"/>
    </source>
</evidence>